<name>A0A410M9L0_9BACI</name>
<proteinExistence type="predicted"/>
<dbReference type="KEGG" id="hli:HLI_03600"/>
<dbReference type="AlphaFoldDB" id="A0A410M9L0"/>
<reference evidence="1 2" key="1">
    <citation type="submission" date="2018-01" db="EMBL/GenBank/DDBJ databases">
        <title>The whole genome sequencing and assembly of Halobacillus litoralis ERB031 strain.</title>
        <authorList>
            <person name="Lee S.-J."/>
            <person name="Park M.-K."/>
            <person name="Kim J.-Y."/>
            <person name="Lee Y.-J."/>
            <person name="Yi H."/>
            <person name="Bahn Y.-S."/>
            <person name="Kim J.F."/>
            <person name="Lee D.-W."/>
        </authorList>
    </citation>
    <scope>NUCLEOTIDE SEQUENCE [LARGE SCALE GENOMIC DNA]</scope>
    <source>
        <strain evidence="1 2">ERB 031</strain>
    </source>
</reference>
<sequence length="151" mass="17650">MTDDPFRLFYSLEYNRRLQNKTNTKCLHYDYIYMTKFTHGKRAAIHGSDSFLFLSGIPFGFASTTGFRGLTSRLVFFITISHLDPPLMSEVFHCMHERKNRPCGFPASLRIFLKGKKGLNTLFRFNRRHAIISEDCQNLCKFDRKGGRDHD</sequence>
<evidence type="ECO:0000313" key="1">
    <source>
        <dbReference type="EMBL" id="QAS51363.1"/>
    </source>
</evidence>
<accession>A0A410M9L0</accession>
<protein>
    <submittedName>
        <fullName evidence="1">Uncharacterized protein</fullName>
    </submittedName>
</protein>
<gene>
    <name evidence="1" type="ORF">HLI_03600</name>
</gene>
<dbReference type="EMBL" id="CP026118">
    <property type="protein sequence ID" value="QAS51363.1"/>
    <property type="molecule type" value="Genomic_DNA"/>
</dbReference>
<evidence type="ECO:0000313" key="2">
    <source>
        <dbReference type="Proteomes" id="UP000287756"/>
    </source>
</evidence>
<dbReference type="Proteomes" id="UP000287756">
    <property type="component" value="Chromosome"/>
</dbReference>
<organism evidence="1 2">
    <name type="scientific">Halobacillus litoralis</name>
    <dbReference type="NCBI Taxonomy" id="45668"/>
    <lineage>
        <taxon>Bacteria</taxon>
        <taxon>Bacillati</taxon>
        <taxon>Bacillota</taxon>
        <taxon>Bacilli</taxon>
        <taxon>Bacillales</taxon>
        <taxon>Bacillaceae</taxon>
        <taxon>Halobacillus</taxon>
    </lineage>
</organism>